<dbReference type="SUPFAM" id="SSF55594">
    <property type="entry name" value="HPr-like"/>
    <property type="match status" value="1"/>
</dbReference>
<dbReference type="EMBL" id="VUMB01000010">
    <property type="protein sequence ID" value="MSS39981.1"/>
    <property type="molecule type" value="Genomic_DNA"/>
</dbReference>
<reference evidence="2 3" key="1">
    <citation type="submission" date="2019-08" db="EMBL/GenBank/DDBJ databases">
        <title>In-depth cultivation of the pig gut microbiome towards novel bacterial diversity and tailored functional studies.</title>
        <authorList>
            <person name="Wylensek D."/>
            <person name="Hitch T.C.A."/>
            <person name="Clavel T."/>
        </authorList>
    </citation>
    <scope>NUCLEOTIDE SEQUENCE [LARGE SCALE GENOMIC DNA]</scope>
    <source>
        <strain evidence="2 3">BL-389-WT-3D</strain>
    </source>
</reference>
<gene>
    <name evidence="2" type="ORF">FYJ37_06360</name>
</gene>
<accession>A0A844FAQ2</accession>
<dbReference type="InterPro" id="IPR035895">
    <property type="entry name" value="HPr-like_sf"/>
</dbReference>
<proteinExistence type="predicted"/>
<dbReference type="RefSeq" id="WP_009248825.1">
    <property type="nucleotide sequence ID" value="NZ_CAJLHJ010000004.1"/>
</dbReference>
<name>A0A844FAQ2_CLOSV</name>
<protein>
    <submittedName>
        <fullName evidence="2">HPr family phosphocarrier protein</fullName>
    </submittedName>
</protein>
<evidence type="ECO:0000313" key="3">
    <source>
        <dbReference type="Proteomes" id="UP000462363"/>
    </source>
</evidence>
<dbReference type="PROSITE" id="PS51350">
    <property type="entry name" value="PTS_HPR_DOM"/>
    <property type="match status" value="1"/>
</dbReference>
<dbReference type="AlphaFoldDB" id="A0A844FAQ2"/>
<comment type="caution">
    <text evidence="2">The sequence shown here is derived from an EMBL/GenBank/DDBJ whole genome shotgun (WGS) entry which is preliminary data.</text>
</comment>
<sequence length="78" mass="8764">MSQVIIQFKNPDEVVEFTNTVERFPYSMDILRGNNSVADAKSLLGIIALGLGNRLKLRIYSEDCDEVLKEISKYIVAA</sequence>
<feature type="domain" description="HPr" evidence="1">
    <location>
        <begin position="1"/>
        <end position="78"/>
    </location>
</feature>
<dbReference type="InterPro" id="IPR000032">
    <property type="entry name" value="HPr-like"/>
</dbReference>
<dbReference type="Gene3D" id="3.30.1340.10">
    <property type="entry name" value="HPr-like"/>
    <property type="match status" value="1"/>
</dbReference>
<organism evidence="2 3">
    <name type="scientific">Clostridium scindens (strain JCM 10418 / VPI 12708)</name>
    <dbReference type="NCBI Taxonomy" id="29347"/>
    <lineage>
        <taxon>Bacteria</taxon>
        <taxon>Bacillati</taxon>
        <taxon>Bacillota</taxon>
        <taxon>Clostridia</taxon>
        <taxon>Lachnospirales</taxon>
        <taxon>Lachnospiraceae</taxon>
    </lineage>
</organism>
<evidence type="ECO:0000313" key="2">
    <source>
        <dbReference type="EMBL" id="MSS39981.1"/>
    </source>
</evidence>
<dbReference type="Pfam" id="PF00381">
    <property type="entry name" value="PTS-HPr"/>
    <property type="match status" value="1"/>
</dbReference>
<dbReference type="Proteomes" id="UP000462363">
    <property type="component" value="Unassembled WGS sequence"/>
</dbReference>
<evidence type="ECO:0000259" key="1">
    <source>
        <dbReference type="PROSITE" id="PS51350"/>
    </source>
</evidence>